<dbReference type="CDD" id="cd02966">
    <property type="entry name" value="TlpA_like_family"/>
    <property type="match status" value="1"/>
</dbReference>
<feature type="domain" description="Thioredoxin" evidence="5">
    <location>
        <begin position="248"/>
        <end position="386"/>
    </location>
</feature>
<evidence type="ECO:0000256" key="4">
    <source>
        <dbReference type="ARBA" id="ARBA00023284"/>
    </source>
</evidence>
<dbReference type="GO" id="GO:0016491">
    <property type="term" value="F:oxidoreductase activity"/>
    <property type="evidence" value="ECO:0007669"/>
    <property type="project" value="InterPro"/>
</dbReference>
<keyword evidence="3" id="KW-1015">Disulfide bond</keyword>
<dbReference type="eggNOG" id="COG0526">
    <property type="taxonomic scope" value="Bacteria"/>
</dbReference>
<dbReference type="PROSITE" id="PS00194">
    <property type="entry name" value="THIOREDOXIN_1"/>
    <property type="match status" value="1"/>
</dbReference>
<sequence>MKRNLCNRLIIWAVYALLPLVMMSCNEVEVVKPNEFVLKGTIEGLNSPYMLYYYKQDNIWKADTIKVEDASFYYKKEIDEMTYMKINPKMESVVVSVEGGGYIPAMSSYINFFAIPGHVTEVNGHIKDFVAAYPSGNSENEDLAMLHKVLVPLSNEAARLRAGMNSEPNEQSQDKYEELMHQITDVKRHFIRGNPASVVSAYYLMDMITRRELKEEKAIELYDLIKEEQPESPFFEKLSQRIAGARAIKVNNELPEIEAVNVLENTRFSSSDLKGKYLLIDFWGTWCGPCVAEMPKIKEYYLKYEDKLEIVGVNNGDNISKILDYTSSKEYTWPQLMDKQEDFVYTSKFNVVGFPTKILVDPEGKIIYKKTGGGEEIFEMLDELLN</sequence>
<gene>
    <name evidence="6" type="ORF">P278_19320</name>
</gene>
<evidence type="ECO:0000256" key="2">
    <source>
        <dbReference type="ARBA" id="ARBA00022748"/>
    </source>
</evidence>
<dbReference type="STRING" id="376730.SAMN04487906_1316"/>
<dbReference type="RefSeq" id="WP_051413502.1">
    <property type="nucleotide sequence ID" value="NZ_AYXY01000020.1"/>
</dbReference>
<proteinExistence type="predicted"/>
<dbReference type="InterPro" id="IPR017937">
    <property type="entry name" value="Thioredoxin_CS"/>
</dbReference>
<dbReference type="PROSITE" id="PS51257">
    <property type="entry name" value="PROKAR_LIPOPROTEIN"/>
    <property type="match status" value="1"/>
</dbReference>
<dbReference type="InterPro" id="IPR013740">
    <property type="entry name" value="Redoxin"/>
</dbReference>
<organism evidence="6 7">
    <name type="scientific">Zhouia amylolytica AD3</name>
    <dbReference type="NCBI Taxonomy" id="1286632"/>
    <lineage>
        <taxon>Bacteria</taxon>
        <taxon>Pseudomonadati</taxon>
        <taxon>Bacteroidota</taxon>
        <taxon>Flavobacteriia</taxon>
        <taxon>Flavobacteriales</taxon>
        <taxon>Flavobacteriaceae</taxon>
        <taxon>Zhouia</taxon>
    </lineage>
</organism>
<accession>W2UPA0</accession>
<name>W2UPA0_9FLAO</name>
<dbReference type="InterPro" id="IPR025380">
    <property type="entry name" value="DUF4369"/>
</dbReference>
<comment type="subcellular location">
    <subcellularLocation>
        <location evidence="1">Cell envelope</location>
    </subcellularLocation>
</comment>
<evidence type="ECO:0000313" key="6">
    <source>
        <dbReference type="EMBL" id="ETN95177.1"/>
    </source>
</evidence>
<dbReference type="InterPro" id="IPR036249">
    <property type="entry name" value="Thioredoxin-like_sf"/>
</dbReference>
<comment type="caution">
    <text evidence="6">The sequence shown here is derived from an EMBL/GenBank/DDBJ whole genome shotgun (WGS) entry which is preliminary data.</text>
</comment>
<dbReference type="PATRIC" id="fig|1286632.3.peg.1927"/>
<evidence type="ECO:0000313" key="7">
    <source>
        <dbReference type="Proteomes" id="UP000018850"/>
    </source>
</evidence>
<dbReference type="InterPro" id="IPR013766">
    <property type="entry name" value="Thioredoxin_domain"/>
</dbReference>
<dbReference type="PANTHER" id="PTHR42852:SF6">
    <property type="entry name" value="THIOL:DISULFIDE INTERCHANGE PROTEIN DSBE"/>
    <property type="match status" value="1"/>
</dbReference>
<dbReference type="Pfam" id="PF08534">
    <property type="entry name" value="Redoxin"/>
    <property type="match status" value="1"/>
</dbReference>
<keyword evidence="7" id="KW-1185">Reference proteome</keyword>
<keyword evidence="4" id="KW-0676">Redox-active center</keyword>
<reference evidence="6 7" key="2">
    <citation type="journal article" date="2016" name="Genome Announc.">
        <title>Draft Genome Sequence of Zhouia amylolytica AD3, Isolated from Tidal Flat Sediment.</title>
        <authorList>
            <person name="Jia B."/>
            <person name="Jin H.M."/>
            <person name="Lee H.J."/>
            <person name="Jeon C.O."/>
        </authorList>
    </citation>
    <scope>NUCLEOTIDE SEQUENCE [LARGE SCALE GENOMIC DNA]</scope>
    <source>
        <strain evidence="6 7">AD3</strain>
    </source>
</reference>
<evidence type="ECO:0000256" key="3">
    <source>
        <dbReference type="ARBA" id="ARBA00023157"/>
    </source>
</evidence>
<dbReference type="GO" id="GO:0017004">
    <property type="term" value="P:cytochrome complex assembly"/>
    <property type="evidence" value="ECO:0007669"/>
    <property type="project" value="UniProtKB-KW"/>
</dbReference>
<dbReference type="PANTHER" id="PTHR42852">
    <property type="entry name" value="THIOL:DISULFIDE INTERCHANGE PROTEIN DSBE"/>
    <property type="match status" value="1"/>
</dbReference>
<evidence type="ECO:0000256" key="1">
    <source>
        <dbReference type="ARBA" id="ARBA00004196"/>
    </source>
</evidence>
<dbReference type="InterPro" id="IPR050553">
    <property type="entry name" value="Thioredoxin_ResA/DsbE_sf"/>
</dbReference>
<dbReference type="Pfam" id="PF14289">
    <property type="entry name" value="DUF4369"/>
    <property type="match status" value="1"/>
</dbReference>
<dbReference type="Proteomes" id="UP000018850">
    <property type="component" value="Unassembled WGS sequence"/>
</dbReference>
<protein>
    <recommendedName>
        <fullName evidence="5">Thioredoxin domain-containing protein</fullName>
    </recommendedName>
</protein>
<dbReference type="SUPFAM" id="SSF52833">
    <property type="entry name" value="Thioredoxin-like"/>
    <property type="match status" value="1"/>
</dbReference>
<dbReference type="PROSITE" id="PS51352">
    <property type="entry name" value="THIOREDOXIN_2"/>
    <property type="match status" value="1"/>
</dbReference>
<evidence type="ECO:0000259" key="5">
    <source>
        <dbReference type="PROSITE" id="PS51352"/>
    </source>
</evidence>
<reference evidence="7" key="1">
    <citation type="submission" date="2013-11" db="EMBL/GenBank/DDBJ databases">
        <title>Draft genome sequence from a member of Zhouia, isolated tidal flat.</title>
        <authorList>
            <person name="Jin H."/>
            <person name="Jeon C.O."/>
        </authorList>
    </citation>
    <scope>NUCLEOTIDE SEQUENCE [LARGE SCALE GENOMIC DNA]</scope>
    <source>
        <strain evidence="7">AD3</strain>
    </source>
</reference>
<dbReference type="GO" id="GO:0030313">
    <property type="term" value="C:cell envelope"/>
    <property type="evidence" value="ECO:0007669"/>
    <property type="project" value="UniProtKB-SubCell"/>
</dbReference>
<dbReference type="EMBL" id="AYXY01000020">
    <property type="protein sequence ID" value="ETN95177.1"/>
    <property type="molecule type" value="Genomic_DNA"/>
</dbReference>
<dbReference type="Gene3D" id="3.40.30.10">
    <property type="entry name" value="Glutaredoxin"/>
    <property type="match status" value="1"/>
</dbReference>
<dbReference type="AlphaFoldDB" id="W2UPA0"/>
<keyword evidence="2" id="KW-0201">Cytochrome c-type biogenesis</keyword>